<protein>
    <submittedName>
        <fullName evidence="1">Uncharacterized protein</fullName>
    </submittedName>
</protein>
<reference evidence="1" key="2">
    <citation type="submission" date="2023-05" db="EMBL/GenBank/DDBJ databases">
        <authorList>
            <consortium name="Lawrence Berkeley National Laboratory"/>
            <person name="Steindorff A."/>
            <person name="Hensen N."/>
            <person name="Bonometti L."/>
            <person name="Westerberg I."/>
            <person name="Brannstrom I.O."/>
            <person name="Guillou S."/>
            <person name="Cros-Aarteil S."/>
            <person name="Calhoun S."/>
            <person name="Haridas S."/>
            <person name="Kuo A."/>
            <person name="Mondo S."/>
            <person name="Pangilinan J."/>
            <person name="Riley R."/>
            <person name="Labutti K."/>
            <person name="Andreopoulos B."/>
            <person name="Lipzen A."/>
            <person name="Chen C."/>
            <person name="Yanf M."/>
            <person name="Daum C."/>
            <person name="Ng V."/>
            <person name="Clum A."/>
            <person name="Ohm R."/>
            <person name="Martin F."/>
            <person name="Silar P."/>
            <person name="Natvig D."/>
            <person name="Lalanne C."/>
            <person name="Gautier V."/>
            <person name="Ament-Velasquez S.L."/>
            <person name="Kruys A."/>
            <person name="Hutchinson M.I."/>
            <person name="Powell A.J."/>
            <person name="Barry K."/>
            <person name="Miller A.N."/>
            <person name="Grigoriev I.V."/>
            <person name="Debuchy R."/>
            <person name="Gladieux P."/>
            <person name="Thoren M.H."/>
            <person name="Johannesson H."/>
        </authorList>
    </citation>
    <scope>NUCLEOTIDE SEQUENCE</scope>
    <source>
        <strain evidence="1">CBS 532.94</strain>
    </source>
</reference>
<feature type="non-terminal residue" evidence="1">
    <location>
        <position position="1"/>
    </location>
</feature>
<evidence type="ECO:0000313" key="1">
    <source>
        <dbReference type="EMBL" id="KAK4234038.1"/>
    </source>
</evidence>
<dbReference type="Proteomes" id="UP001303760">
    <property type="component" value="Unassembled WGS sequence"/>
</dbReference>
<dbReference type="EMBL" id="MU860425">
    <property type="protein sequence ID" value="KAK4234038.1"/>
    <property type="molecule type" value="Genomic_DNA"/>
</dbReference>
<sequence>YMDGTVSRGLKMTVRLLAIRDHETLVSKMQRCLTHDHNVDAPMRKALGSVAQSDRRDMSVNIRDEAEQRRDKMEFAGDVVPPNGPPLGWVALWNGTYANIYGEYVPRTVREWGYVMWDERRWKELGADGLVSKQWETAPELVEEIETDYDWRPTTS</sequence>
<keyword evidence="2" id="KW-1185">Reference proteome</keyword>
<evidence type="ECO:0000313" key="2">
    <source>
        <dbReference type="Proteomes" id="UP001303760"/>
    </source>
</evidence>
<gene>
    <name evidence="1" type="ORF">C8A03DRAFT_18985</name>
</gene>
<comment type="caution">
    <text evidence="1">The sequence shown here is derived from an EMBL/GenBank/DDBJ whole genome shotgun (WGS) entry which is preliminary data.</text>
</comment>
<name>A0AAN7C3Y4_9PEZI</name>
<dbReference type="AlphaFoldDB" id="A0AAN7C3Y4"/>
<reference evidence="1" key="1">
    <citation type="journal article" date="2023" name="Mol. Phylogenet. Evol.">
        <title>Genome-scale phylogeny and comparative genomics of the fungal order Sordariales.</title>
        <authorList>
            <person name="Hensen N."/>
            <person name="Bonometti L."/>
            <person name="Westerberg I."/>
            <person name="Brannstrom I.O."/>
            <person name="Guillou S."/>
            <person name="Cros-Aarteil S."/>
            <person name="Calhoun S."/>
            <person name="Haridas S."/>
            <person name="Kuo A."/>
            <person name="Mondo S."/>
            <person name="Pangilinan J."/>
            <person name="Riley R."/>
            <person name="LaButti K."/>
            <person name="Andreopoulos B."/>
            <person name="Lipzen A."/>
            <person name="Chen C."/>
            <person name="Yan M."/>
            <person name="Daum C."/>
            <person name="Ng V."/>
            <person name="Clum A."/>
            <person name="Steindorff A."/>
            <person name="Ohm R.A."/>
            <person name="Martin F."/>
            <person name="Silar P."/>
            <person name="Natvig D.O."/>
            <person name="Lalanne C."/>
            <person name="Gautier V."/>
            <person name="Ament-Velasquez S.L."/>
            <person name="Kruys A."/>
            <person name="Hutchinson M.I."/>
            <person name="Powell A.J."/>
            <person name="Barry K."/>
            <person name="Miller A.N."/>
            <person name="Grigoriev I.V."/>
            <person name="Debuchy R."/>
            <person name="Gladieux P."/>
            <person name="Hiltunen Thoren M."/>
            <person name="Johannesson H."/>
        </authorList>
    </citation>
    <scope>NUCLEOTIDE SEQUENCE</scope>
    <source>
        <strain evidence="1">CBS 532.94</strain>
    </source>
</reference>
<accession>A0AAN7C3Y4</accession>
<organism evidence="1 2">
    <name type="scientific">Achaetomium macrosporum</name>
    <dbReference type="NCBI Taxonomy" id="79813"/>
    <lineage>
        <taxon>Eukaryota</taxon>
        <taxon>Fungi</taxon>
        <taxon>Dikarya</taxon>
        <taxon>Ascomycota</taxon>
        <taxon>Pezizomycotina</taxon>
        <taxon>Sordariomycetes</taxon>
        <taxon>Sordariomycetidae</taxon>
        <taxon>Sordariales</taxon>
        <taxon>Chaetomiaceae</taxon>
        <taxon>Achaetomium</taxon>
    </lineage>
</organism>
<proteinExistence type="predicted"/>